<reference evidence="1 2" key="1">
    <citation type="submission" date="2016-08" db="EMBL/GenBank/DDBJ databases">
        <authorList>
            <person name="Seilhamer J.J."/>
        </authorList>
    </citation>
    <scope>NUCLEOTIDE SEQUENCE [LARGE SCALE GENOMIC DNA]</scope>
    <source>
        <strain evidence="1 2">P1-7</strain>
    </source>
</reference>
<dbReference type="RefSeq" id="WP_245297451.1">
    <property type="nucleotide sequence ID" value="NZ_FMAF01000003.1"/>
</dbReference>
<evidence type="ECO:0000313" key="1">
    <source>
        <dbReference type="EMBL" id="SCB18238.1"/>
    </source>
</evidence>
<dbReference type="EMBL" id="FMAF01000003">
    <property type="protein sequence ID" value="SCB18238.1"/>
    <property type="molecule type" value="Genomic_DNA"/>
</dbReference>
<sequence>MFSDQGKGPPPKGPMDPELLEIIYKNVEMVHKAARLKTPPHKLAVIAAEMYNELLGRVVDVRDRAIVEAVIPILGNELRKRLLEATSEPGSGKRSAS</sequence>
<organism evidence="1 2">
    <name type="scientific">Rhizobium lusitanum</name>
    <dbReference type="NCBI Taxonomy" id="293958"/>
    <lineage>
        <taxon>Bacteria</taxon>
        <taxon>Pseudomonadati</taxon>
        <taxon>Pseudomonadota</taxon>
        <taxon>Alphaproteobacteria</taxon>
        <taxon>Hyphomicrobiales</taxon>
        <taxon>Rhizobiaceae</taxon>
        <taxon>Rhizobium/Agrobacterium group</taxon>
        <taxon>Rhizobium</taxon>
    </lineage>
</organism>
<dbReference type="AlphaFoldDB" id="A0A1C3US13"/>
<proteinExistence type="predicted"/>
<dbReference type="Proteomes" id="UP000199205">
    <property type="component" value="Unassembled WGS sequence"/>
</dbReference>
<accession>A0A1C3US13</accession>
<protein>
    <submittedName>
        <fullName evidence="1">Uncharacterized protein</fullName>
    </submittedName>
</protein>
<gene>
    <name evidence="1" type="ORF">GA0061101_103237</name>
</gene>
<evidence type="ECO:0000313" key="2">
    <source>
        <dbReference type="Proteomes" id="UP000199205"/>
    </source>
</evidence>
<name>A0A1C3US13_9HYPH</name>